<accession>A0ABU7XI15</accession>
<organism evidence="2 3">
    <name type="scientific">Methylocystis borbori</name>
    <dbReference type="NCBI Taxonomy" id="3118750"/>
    <lineage>
        <taxon>Bacteria</taxon>
        <taxon>Pseudomonadati</taxon>
        <taxon>Pseudomonadota</taxon>
        <taxon>Alphaproteobacteria</taxon>
        <taxon>Hyphomicrobiales</taxon>
        <taxon>Methylocystaceae</taxon>
        <taxon>Methylocystis</taxon>
    </lineage>
</organism>
<feature type="transmembrane region" description="Helical" evidence="1">
    <location>
        <begin position="6"/>
        <end position="27"/>
    </location>
</feature>
<proteinExistence type="predicted"/>
<name>A0ABU7XI15_9HYPH</name>
<gene>
    <name evidence="2" type="ORF">V3H18_10865</name>
</gene>
<protein>
    <submittedName>
        <fullName evidence="2">Uncharacterized protein</fullName>
    </submittedName>
</protein>
<evidence type="ECO:0000256" key="1">
    <source>
        <dbReference type="SAM" id="Phobius"/>
    </source>
</evidence>
<evidence type="ECO:0000313" key="2">
    <source>
        <dbReference type="EMBL" id="MEF3367033.1"/>
    </source>
</evidence>
<dbReference type="Proteomes" id="UP001350748">
    <property type="component" value="Unassembled WGS sequence"/>
</dbReference>
<keyword evidence="1" id="KW-0812">Transmembrane</keyword>
<dbReference type="RefSeq" id="WP_332082065.1">
    <property type="nucleotide sequence ID" value="NZ_JAZHYN010000030.1"/>
</dbReference>
<reference evidence="2 3" key="1">
    <citation type="submission" date="2024-02" db="EMBL/GenBank/DDBJ databases">
        <authorList>
            <person name="Grouzdev D."/>
        </authorList>
    </citation>
    <scope>NUCLEOTIDE SEQUENCE [LARGE SCALE GENOMIC DNA]</scope>
    <source>
        <strain evidence="2 3">9N</strain>
    </source>
</reference>
<evidence type="ECO:0000313" key="3">
    <source>
        <dbReference type="Proteomes" id="UP001350748"/>
    </source>
</evidence>
<dbReference type="EMBL" id="JAZHYN010000030">
    <property type="protein sequence ID" value="MEF3367033.1"/>
    <property type="molecule type" value="Genomic_DNA"/>
</dbReference>
<keyword evidence="1" id="KW-0472">Membrane</keyword>
<sequence>MTDLEQIVRALALAAFIFYLAAGATAFGLSPRLARGARLIAFVLLALAMGIAILATFDWFVLRR</sequence>
<keyword evidence="3" id="KW-1185">Reference proteome</keyword>
<keyword evidence="1" id="KW-1133">Transmembrane helix</keyword>
<feature type="transmembrane region" description="Helical" evidence="1">
    <location>
        <begin position="39"/>
        <end position="62"/>
    </location>
</feature>
<comment type="caution">
    <text evidence="2">The sequence shown here is derived from an EMBL/GenBank/DDBJ whole genome shotgun (WGS) entry which is preliminary data.</text>
</comment>